<dbReference type="EMBL" id="RWGY01000007">
    <property type="protein sequence ID" value="TVU40106.1"/>
    <property type="molecule type" value="Genomic_DNA"/>
</dbReference>
<dbReference type="OrthoDB" id="1733797at2759"/>
<feature type="non-terminal residue" evidence="2">
    <location>
        <position position="1"/>
    </location>
</feature>
<proteinExistence type="predicted"/>
<dbReference type="Proteomes" id="UP000324897">
    <property type="component" value="Chromosome 4"/>
</dbReference>
<evidence type="ECO:0000313" key="3">
    <source>
        <dbReference type="Proteomes" id="UP000324897"/>
    </source>
</evidence>
<sequence>MDGKKQQPQATGTSFVDELFGPKDRRDAKPAAAGGGGFFSTIFPPPSALTHSQMTRKDGSRGVDGGEGKAWQGNGSSGSYAATGTTSESPYFGLTSVHYGCRDYIYSAGHGQQDPRSHSQTIPPPKKEENKQETDDSAADRGEWFSLLLTERLYIQLIDVAIHRSIKPNCIEHK</sequence>
<name>A0A5J9VWU6_9POAL</name>
<evidence type="ECO:0000256" key="1">
    <source>
        <dbReference type="SAM" id="MobiDB-lite"/>
    </source>
</evidence>
<feature type="region of interest" description="Disordered" evidence="1">
    <location>
        <begin position="1"/>
        <end position="85"/>
    </location>
</feature>
<feature type="compositionally biased region" description="Polar residues" evidence="1">
    <location>
        <begin position="1"/>
        <end position="14"/>
    </location>
</feature>
<comment type="caution">
    <text evidence="2">The sequence shown here is derived from an EMBL/GenBank/DDBJ whole genome shotgun (WGS) entry which is preliminary data.</text>
</comment>
<dbReference type="PANTHER" id="PTHR33738:SF25">
    <property type="entry name" value="GENOME ASSEMBLY, CHROMOSOME: II"/>
    <property type="match status" value="1"/>
</dbReference>
<protein>
    <submittedName>
        <fullName evidence="2">Uncharacterized protein</fullName>
    </submittedName>
</protein>
<accession>A0A5J9VWU6</accession>
<organism evidence="2 3">
    <name type="scientific">Eragrostis curvula</name>
    <name type="common">weeping love grass</name>
    <dbReference type="NCBI Taxonomy" id="38414"/>
    <lineage>
        <taxon>Eukaryota</taxon>
        <taxon>Viridiplantae</taxon>
        <taxon>Streptophyta</taxon>
        <taxon>Embryophyta</taxon>
        <taxon>Tracheophyta</taxon>
        <taxon>Spermatophyta</taxon>
        <taxon>Magnoliopsida</taxon>
        <taxon>Liliopsida</taxon>
        <taxon>Poales</taxon>
        <taxon>Poaceae</taxon>
        <taxon>PACMAD clade</taxon>
        <taxon>Chloridoideae</taxon>
        <taxon>Eragrostideae</taxon>
        <taxon>Eragrostidinae</taxon>
        <taxon>Eragrostis</taxon>
    </lineage>
</organism>
<reference evidence="2 3" key="1">
    <citation type="journal article" date="2019" name="Sci. Rep.">
        <title>A high-quality genome of Eragrostis curvula grass provides insights into Poaceae evolution and supports new strategies to enhance forage quality.</title>
        <authorList>
            <person name="Carballo J."/>
            <person name="Santos B.A.C.M."/>
            <person name="Zappacosta D."/>
            <person name="Garbus I."/>
            <person name="Selva J.P."/>
            <person name="Gallo C.A."/>
            <person name="Diaz A."/>
            <person name="Albertini E."/>
            <person name="Caccamo M."/>
            <person name="Echenique V."/>
        </authorList>
    </citation>
    <scope>NUCLEOTIDE SEQUENCE [LARGE SCALE GENOMIC DNA]</scope>
    <source>
        <strain evidence="3">cv. Victoria</strain>
        <tissue evidence="2">Leaf</tissue>
    </source>
</reference>
<evidence type="ECO:0000313" key="2">
    <source>
        <dbReference type="EMBL" id="TVU40106.1"/>
    </source>
</evidence>
<dbReference type="AlphaFoldDB" id="A0A5J9VWU6"/>
<feature type="region of interest" description="Disordered" evidence="1">
    <location>
        <begin position="108"/>
        <end position="139"/>
    </location>
</feature>
<dbReference type="PANTHER" id="PTHR33738">
    <property type="entry name" value="EMB|CAB82975.1"/>
    <property type="match status" value="1"/>
</dbReference>
<keyword evidence="3" id="KW-1185">Reference proteome</keyword>
<gene>
    <name evidence="2" type="ORF">EJB05_13555</name>
</gene>
<feature type="compositionally biased region" description="Basic and acidic residues" evidence="1">
    <location>
        <begin position="20"/>
        <end position="29"/>
    </location>
</feature>
<dbReference type="Gramene" id="TVU40106">
    <property type="protein sequence ID" value="TVU40106"/>
    <property type="gene ID" value="EJB05_13555"/>
</dbReference>
<feature type="compositionally biased region" description="Basic and acidic residues" evidence="1">
    <location>
        <begin position="55"/>
        <end position="67"/>
    </location>
</feature>
<feature type="compositionally biased region" description="Basic and acidic residues" evidence="1">
    <location>
        <begin position="125"/>
        <end position="139"/>
    </location>
</feature>